<evidence type="ECO:0000313" key="2">
    <source>
        <dbReference type="Proteomes" id="UP001732700"/>
    </source>
</evidence>
<reference evidence="1" key="2">
    <citation type="submission" date="2025-09" db="UniProtKB">
        <authorList>
            <consortium name="EnsemblPlants"/>
        </authorList>
    </citation>
    <scope>IDENTIFICATION</scope>
</reference>
<proteinExistence type="predicted"/>
<sequence length="174" mass="20223">MKKTATALMSRPSAPLYQPHGPCVLPRRMAGQVQSITRAEIDNFWRRKELEEEEHRLTHEKEAARIKVKSLKQEEYMLFEQRIKWTLDDNFEKMMEGEITNNSEEDTRNIQIRIGIKDWWRKSSCAYLNEPAVTSTHGSSASKDTTTIYTPQNIHFRCCSQALYQINVTALGIC</sequence>
<reference evidence="1" key="1">
    <citation type="submission" date="2021-05" db="EMBL/GenBank/DDBJ databases">
        <authorList>
            <person name="Scholz U."/>
            <person name="Mascher M."/>
            <person name="Fiebig A."/>
        </authorList>
    </citation>
    <scope>NUCLEOTIDE SEQUENCE [LARGE SCALE GENOMIC DNA]</scope>
</reference>
<evidence type="ECO:0000313" key="1">
    <source>
        <dbReference type="EnsemblPlants" id="AVESA.00010b.r2.6DG1167880.1.CDS"/>
    </source>
</evidence>
<name>A0ACD5ZD12_AVESA</name>
<dbReference type="Proteomes" id="UP001732700">
    <property type="component" value="Chromosome 6D"/>
</dbReference>
<accession>A0ACD5ZD12</accession>
<dbReference type="EnsemblPlants" id="AVESA.00010b.r2.6DG1167880.1">
    <property type="protein sequence ID" value="AVESA.00010b.r2.6DG1167880.1.CDS"/>
    <property type="gene ID" value="AVESA.00010b.r2.6DG1167880"/>
</dbReference>
<organism evidence="1 2">
    <name type="scientific">Avena sativa</name>
    <name type="common">Oat</name>
    <dbReference type="NCBI Taxonomy" id="4498"/>
    <lineage>
        <taxon>Eukaryota</taxon>
        <taxon>Viridiplantae</taxon>
        <taxon>Streptophyta</taxon>
        <taxon>Embryophyta</taxon>
        <taxon>Tracheophyta</taxon>
        <taxon>Spermatophyta</taxon>
        <taxon>Magnoliopsida</taxon>
        <taxon>Liliopsida</taxon>
        <taxon>Poales</taxon>
        <taxon>Poaceae</taxon>
        <taxon>BOP clade</taxon>
        <taxon>Pooideae</taxon>
        <taxon>Poodae</taxon>
        <taxon>Poeae</taxon>
        <taxon>Poeae Chloroplast Group 1 (Aveneae type)</taxon>
        <taxon>Aveninae</taxon>
        <taxon>Avena</taxon>
    </lineage>
</organism>
<protein>
    <submittedName>
        <fullName evidence="1">Uncharacterized protein</fullName>
    </submittedName>
</protein>
<keyword evidence="2" id="KW-1185">Reference proteome</keyword>